<organism evidence="1 2">
    <name type="scientific">Aureliella helgolandensis</name>
    <dbReference type="NCBI Taxonomy" id="2527968"/>
    <lineage>
        <taxon>Bacteria</taxon>
        <taxon>Pseudomonadati</taxon>
        <taxon>Planctomycetota</taxon>
        <taxon>Planctomycetia</taxon>
        <taxon>Pirellulales</taxon>
        <taxon>Pirellulaceae</taxon>
        <taxon>Aureliella</taxon>
    </lineage>
</organism>
<reference evidence="1 2" key="1">
    <citation type="submission" date="2019-02" db="EMBL/GenBank/DDBJ databases">
        <title>Deep-cultivation of Planctomycetes and their phenomic and genomic characterization uncovers novel biology.</title>
        <authorList>
            <person name="Wiegand S."/>
            <person name="Jogler M."/>
            <person name="Boedeker C."/>
            <person name="Pinto D."/>
            <person name="Vollmers J."/>
            <person name="Rivas-Marin E."/>
            <person name="Kohn T."/>
            <person name="Peeters S.H."/>
            <person name="Heuer A."/>
            <person name="Rast P."/>
            <person name="Oberbeckmann S."/>
            <person name="Bunk B."/>
            <person name="Jeske O."/>
            <person name="Meyerdierks A."/>
            <person name="Storesund J.E."/>
            <person name="Kallscheuer N."/>
            <person name="Luecker S."/>
            <person name="Lage O.M."/>
            <person name="Pohl T."/>
            <person name="Merkel B.J."/>
            <person name="Hornburger P."/>
            <person name="Mueller R.-W."/>
            <person name="Bruemmer F."/>
            <person name="Labrenz M."/>
            <person name="Spormann A.M."/>
            <person name="Op den Camp H."/>
            <person name="Overmann J."/>
            <person name="Amann R."/>
            <person name="Jetten M.S.M."/>
            <person name="Mascher T."/>
            <person name="Medema M.H."/>
            <person name="Devos D.P."/>
            <person name="Kaster A.-K."/>
            <person name="Ovreas L."/>
            <person name="Rohde M."/>
            <person name="Galperin M.Y."/>
            <person name="Jogler C."/>
        </authorList>
    </citation>
    <scope>NUCLEOTIDE SEQUENCE [LARGE SCALE GENOMIC DNA]</scope>
    <source>
        <strain evidence="1 2">Q31a</strain>
    </source>
</reference>
<name>A0A518G6W1_9BACT</name>
<accession>A0A518G6W1</accession>
<protein>
    <submittedName>
        <fullName evidence="1">Uncharacterized protein</fullName>
    </submittedName>
</protein>
<dbReference type="KEGG" id="ahel:Q31a_26430"/>
<dbReference type="AlphaFoldDB" id="A0A518G6W1"/>
<gene>
    <name evidence="1" type="ORF">Q31a_26430</name>
</gene>
<evidence type="ECO:0000313" key="2">
    <source>
        <dbReference type="Proteomes" id="UP000318017"/>
    </source>
</evidence>
<dbReference type="Proteomes" id="UP000318017">
    <property type="component" value="Chromosome"/>
</dbReference>
<sequence>MVKLKNAKPFLFDLWGTMAHSETALLQATDSAGRRIAVRWFVGVCALWIAIETLPTSVPGIQRLKDLLSPISNRCGVWQGEWPLFAPNPVLNNAWLTAEITAPDGTKEYWNSTYWATASSWEKFIHFRHVNYGNRIASAGRAAVDDFCDYIARQEISSSATPESNELNARDAESAGTAMAGWTVTLFRDQMTMPPLLESELPPREEIAWISVSRPLTSRRYSP</sequence>
<proteinExistence type="predicted"/>
<dbReference type="EMBL" id="CP036298">
    <property type="protein sequence ID" value="QDV24327.1"/>
    <property type="molecule type" value="Genomic_DNA"/>
</dbReference>
<evidence type="ECO:0000313" key="1">
    <source>
        <dbReference type="EMBL" id="QDV24327.1"/>
    </source>
</evidence>
<keyword evidence="2" id="KW-1185">Reference proteome</keyword>